<dbReference type="STRING" id="400682.A0A1X7UB33"/>
<proteinExistence type="predicted"/>
<dbReference type="InterPro" id="IPR035979">
    <property type="entry name" value="RBD_domain_sf"/>
</dbReference>
<dbReference type="Proteomes" id="UP000007879">
    <property type="component" value="Unassembled WGS sequence"/>
</dbReference>
<dbReference type="GO" id="GO:0003730">
    <property type="term" value="F:mRNA 3'-UTR binding"/>
    <property type="evidence" value="ECO:0007669"/>
    <property type="project" value="TreeGrafter"/>
</dbReference>
<dbReference type="SUPFAM" id="SSF54928">
    <property type="entry name" value="RNA-binding domain, RBD"/>
    <property type="match status" value="1"/>
</dbReference>
<reference evidence="6" key="1">
    <citation type="journal article" date="2010" name="Nature">
        <title>The Amphimedon queenslandica genome and the evolution of animal complexity.</title>
        <authorList>
            <person name="Srivastava M."/>
            <person name="Simakov O."/>
            <person name="Chapman J."/>
            <person name="Fahey B."/>
            <person name="Gauthier M.E."/>
            <person name="Mitros T."/>
            <person name="Richards G.S."/>
            <person name="Conaco C."/>
            <person name="Dacre M."/>
            <person name="Hellsten U."/>
            <person name="Larroux C."/>
            <person name="Putnam N.H."/>
            <person name="Stanke M."/>
            <person name="Adamska M."/>
            <person name="Darling A."/>
            <person name="Degnan S.M."/>
            <person name="Oakley T.H."/>
            <person name="Plachetzki D.C."/>
            <person name="Zhai Y."/>
            <person name="Adamski M."/>
            <person name="Calcino A."/>
            <person name="Cummins S.F."/>
            <person name="Goodstein D.M."/>
            <person name="Harris C."/>
            <person name="Jackson D.J."/>
            <person name="Leys S.P."/>
            <person name="Shu S."/>
            <person name="Woodcroft B.J."/>
            <person name="Vervoort M."/>
            <person name="Kosik K.S."/>
            <person name="Manning G."/>
            <person name="Degnan B.M."/>
            <person name="Rokhsar D.S."/>
        </authorList>
    </citation>
    <scope>NUCLEOTIDE SEQUENCE [LARGE SCALE GENOMIC DNA]</scope>
</reference>
<evidence type="ECO:0000259" key="4">
    <source>
        <dbReference type="PROSITE" id="PS50102"/>
    </source>
</evidence>
<evidence type="ECO:0000256" key="1">
    <source>
        <dbReference type="ARBA" id="ARBA00022884"/>
    </source>
</evidence>
<dbReference type="OMA" id="AEKACAN"/>
<gene>
    <name evidence="5" type="primary">100642103</name>
</gene>
<dbReference type="AlphaFoldDB" id="A0A1X7UB33"/>
<dbReference type="SMART" id="SM00360">
    <property type="entry name" value="RRM"/>
    <property type="match status" value="1"/>
</dbReference>
<dbReference type="InParanoid" id="A0A1X7UB33"/>
<dbReference type="CDD" id="cd12384">
    <property type="entry name" value="RRM_RBM24_RBM38_like"/>
    <property type="match status" value="1"/>
</dbReference>
<dbReference type="PANTHER" id="PTHR48024:SF56">
    <property type="entry name" value="HETEROGENEOUS NUCLEAR RIBONUCLEOPROTEIN A0"/>
    <property type="match status" value="1"/>
</dbReference>
<sequence length="214" mass="23610">MAADGPILLQKDNTFTKLFVGGLPYHTTNETLYDFFAQFGDIEEAVVIHDRVTSKSKGYGFVTMKHKEDAEKACANPNPVIDGRKANVNLAYLGAKNKQQTPTSPLTGYTLGRSESPNGLFTFQTQSPTHNMVPPYFLPSPPPHFFPAADGQPAFSPPPHLINPMFLPQFFNGSPPPFGGYMSPHIPHSTAQKHNNHGQQQQPQQQYVSFNIAN</sequence>
<dbReference type="KEGG" id="aqu:100642103"/>
<evidence type="ECO:0000256" key="2">
    <source>
        <dbReference type="PROSITE-ProRule" id="PRU00176"/>
    </source>
</evidence>
<organism evidence="5">
    <name type="scientific">Amphimedon queenslandica</name>
    <name type="common">Sponge</name>
    <dbReference type="NCBI Taxonomy" id="400682"/>
    <lineage>
        <taxon>Eukaryota</taxon>
        <taxon>Metazoa</taxon>
        <taxon>Porifera</taxon>
        <taxon>Demospongiae</taxon>
        <taxon>Heteroscleromorpha</taxon>
        <taxon>Haplosclerida</taxon>
        <taxon>Niphatidae</taxon>
        <taxon>Amphimedon</taxon>
    </lineage>
</organism>
<protein>
    <recommendedName>
        <fullName evidence="4">RRM domain-containing protein</fullName>
    </recommendedName>
</protein>
<dbReference type="EnsemblMetazoa" id="XM_003388409.2">
    <property type="protein sequence ID" value="XP_003388457.1"/>
    <property type="gene ID" value="LOC100642103"/>
</dbReference>
<dbReference type="GO" id="GO:0005634">
    <property type="term" value="C:nucleus"/>
    <property type="evidence" value="ECO:0007669"/>
    <property type="project" value="TreeGrafter"/>
</dbReference>
<dbReference type="InterPro" id="IPR012677">
    <property type="entry name" value="Nucleotide-bd_a/b_plait_sf"/>
</dbReference>
<dbReference type="Pfam" id="PF00076">
    <property type="entry name" value="RRM_1"/>
    <property type="match status" value="1"/>
</dbReference>
<dbReference type="FunCoup" id="A0A1X7UB33">
    <property type="interactions" value="78"/>
</dbReference>
<dbReference type="InterPro" id="IPR000504">
    <property type="entry name" value="RRM_dom"/>
</dbReference>
<evidence type="ECO:0000313" key="6">
    <source>
        <dbReference type="Proteomes" id="UP000007879"/>
    </source>
</evidence>
<evidence type="ECO:0000256" key="3">
    <source>
        <dbReference type="SAM" id="MobiDB-lite"/>
    </source>
</evidence>
<keyword evidence="6" id="KW-1185">Reference proteome</keyword>
<feature type="domain" description="RRM" evidence="4">
    <location>
        <begin position="16"/>
        <end position="93"/>
    </location>
</feature>
<name>A0A1X7UB33_AMPQE</name>
<keyword evidence="1 2" id="KW-0694">RNA-binding</keyword>
<evidence type="ECO:0000313" key="5">
    <source>
        <dbReference type="EnsemblMetazoa" id="Aqu2.1.24981_001"/>
    </source>
</evidence>
<dbReference type="PROSITE" id="PS50102">
    <property type="entry name" value="RRM"/>
    <property type="match status" value="1"/>
</dbReference>
<dbReference type="Gene3D" id="3.30.70.330">
    <property type="match status" value="1"/>
</dbReference>
<accession>A0A1X7UB33</accession>
<reference evidence="5" key="2">
    <citation type="submission" date="2017-05" db="UniProtKB">
        <authorList>
            <consortium name="EnsemblMetazoa"/>
        </authorList>
    </citation>
    <scope>IDENTIFICATION</scope>
</reference>
<dbReference type="InterPro" id="IPR050886">
    <property type="entry name" value="RNA-binding_reg"/>
</dbReference>
<dbReference type="OrthoDB" id="4207594at2759"/>
<dbReference type="PANTHER" id="PTHR48024">
    <property type="entry name" value="GEO13361P1-RELATED"/>
    <property type="match status" value="1"/>
</dbReference>
<feature type="region of interest" description="Disordered" evidence="3">
    <location>
        <begin position="183"/>
        <end position="214"/>
    </location>
</feature>
<dbReference type="eggNOG" id="KOG0149">
    <property type="taxonomic scope" value="Eukaryota"/>
</dbReference>
<dbReference type="EnsemblMetazoa" id="Aqu2.1.24981_001">
    <property type="protein sequence ID" value="Aqu2.1.24981_001"/>
    <property type="gene ID" value="Aqu2.1.24981"/>
</dbReference>